<proteinExistence type="predicted"/>
<feature type="region of interest" description="Disordered" evidence="1">
    <location>
        <begin position="1"/>
        <end position="122"/>
    </location>
</feature>
<feature type="compositionally biased region" description="Low complexity" evidence="1">
    <location>
        <begin position="1"/>
        <end position="30"/>
    </location>
</feature>
<feature type="compositionally biased region" description="Pro residues" evidence="1">
    <location>
        <begin position="37"/>
        <end position="46"/>
    </location>
</feature>
<evidence type="ECO:0000313" key="2">
    <source>
        <dbReference type="EnsemblMetazoa" id="PPA34543.1"/>
    </source>
</evidence>
<organism evidence="2 3">
    <name type="scientific">Pristionchus pacificus</name>
    <name type="common">Parasitic nematode worm</name>
    <dbReference type="NCBI Taxonomy" id="54126"/>
    <lineage>
        <taxon>Eukaryota</taxon>
        <taxon>Metazoa</taxon>
        <taxon>Ecdysozoa</taxon>
        <taxon>Nematoda</taxon>
        <taxon>Chromadorea</taxon>
        <taxon>Rhabditida</taxon>
        <taxon>Rhabditina</taxon>
        <taxon>Diplogasteromorpha</taxon>
        <taxon>Diplogasteroidea</taxon>
        <taxon>Neodiplogasteridae</taxon>
        <taxon>Pristionchus</taxon>
    </lineage>
</organism>
<gene>
    <name evidence="2" type="primary">WBGene00272912</name>
</gene>
<protein>
    <submittedName>
        <fullName evidence="2">Uncharacterized protein</fullName>
    </submittedName>
</protein>
<dbReference type="EnsemblMetazoa" id="PPA34543.1">
    <property type="protein sequence ID" value="PPA34543.1"/>
    <property type="gene ID" value="WBGene00272912"/>
</dbReference>
<accession>A0A2A6C6Z4</accession>
<evidence type="ECO:0000313" key="3">
    <source>
        <dbReference type="Proteomes" id="UP000005239"/>
    </source>
</evidence>
<reference evidence="3" key="1">
    <citation type="journal article" date="2008" name="Nat. Genet.">
        <title>The Pristionchus pacificus genome provides a unique perspective on nematode lifestyle and parasitism.</title>
        <authorList>
            <person name="Dieterich C."/>
            <person name="Clifton S.W."/>
            <person name="Schuster L.N."/>
            <person name="Chinwalla A."/>
            <person name="Delehaunty K."/>
            <person name="Dinkelacker I."/>
            <person name="Fulton L."/>
            <person name="Fulton R."/>
            <person name="Godfrey J."/>
            <person name="Minx P."/>
            <person name="Mitreva M."/>
            <person name="Roeseler W."/>
            <person name="Tian H."/>
            <person name="Witte H."/>
            <person name="Yang S.P."/>
            <person name="Wilson R.K."/>
            <person name="Sommer R.J."/>
        </authorList>
    </citation>
    <scope>NUCLEOTIDE SEQUENCE [LARGE SCALE GENOMIC DNA]</scope>
    <source>
        <strain evidence="3">PS312</strain>
    </source>
</reference>
<dbReference type="Proteomes" id="UP000005239">
    <property type="component" value="Unassembled WGS sequence"/>
</dbReference>
<sequence>MSLEATTADAVSSALLASPSPSSAIVSSADRSARISRPPPPAPPVTPERSGARKRSLEMLRTAGDSTLCDGPTADDEAAMGMVVTSSLEKTDDDVTSSALSLTTSEHDQGAGDFSSPPRPACPPAWMARLTWAPRIPKMPYSSLRVRFGGSDDDDHACPVPMKSRKIDRTPIHLEL</sequence>
<reference evidence="2" key="2">
    <citation type="submission" date="2022-06" db="UniProtKB">
        <authorList>
            <consortium name="EnsemblMetazoa"/>
        </authorList>
    </citation>
    <scope>IDENTIFICATION</scope>
    <source>
        <strain evidence="2">PS312</strain>
    </source>
</reference>
<accession>A0A8R1YRD4</accession>
<dbReference type="AlphaFoldDB" id="A0A2A6C6Z4"/>
<keyword evidence="3" id="KW-1185">Reference proteome</keyword>
<name>A0A2A6C6Z4_PRIPA</name>
<evidence type="ECO:0000256" key="1">
    <source>
        <dbReference type="SAM" id="MobiDB-lite"/>
    </source>
</evidence>